<dbReference type="RefSeq" id="WP_068248829.1">
    <property type="nucleotide sequence ID" value="NZ_LPUY01000138.1"/>
</dbReference>
<dbReference type="GO" id="GO:0046872">
    <property type="term" value="F:metal ion binding"/>
    <property type="evidence" value="ECO:0007669"/>
    <property type="project" value="UniProtKB-KW"/>
</dbReference>
<dbReference type="Pfam" id="PF00884">
    <property type="entry name" value="Sulfatase"/>
    <property type="match status" value="1"/>
</dbReference>
<dbReference type="Gene3D" id="3.40.720.10">
    <property type="entry name" value="Alkaline Phosphatase, subunit A"/>
    <property type="match status" value="1"/>
</dbReference>
<accession>A0A132BQC2</accession>
<dbReference type="PANTHER" id="PTHR45953:SF1">
    <property type="entry name" value="IDURONATE 2-SULFATASE"/>
    <property type="match status" value="1"/>
</dbReference>
<evidence type="ECO:0000256" key="2">
    <source>
        <dbReference type="ARBA" id="ARBA00022801"/>
    </source>
</evidence>
<proteinExistence type="predicted"/>
<reference evidence="4 5" key="1">
    <citation type="submission" date="2015-12" db="EMBL/GenBank/DDBJ databases">
        <title>Genome sequence of the marine Rhodobacteraceae strain O3.65, Candidatus Tritonibacter horizontis.</title>
        <authorList>
            <person name="Poehlein A."/>
            <person name="Giebel H.A."/>
            <person name="Voget S."/>
            <person name="Brinkhoff T."/>
        </authorList>
    </citation>
    <scope>NUCLEOTIDE SEQUENCE [LARGE SCALE GENOMIC DNA]</scope>
    <source>
        <strain evidence="4 5">O3.65</strain>
    </source>
</reference>
<dbReference type="InterPro" id="IPR017850">
    <property type="entry name" value="Alkaline_phosphatase_core_sf"/>
</dbReference>
<dbReference type="EC" id="3.1.6.1" evidence="4"/>
<name>A0A132BQC2_9RHOB</name>
<protein>
    <submittedName>
        <fullName evidence="4">Arylsulfatase</fullName>
        <ecNumber evidence="4">3.1.6.1</ecNumber>
    </submittedName>
</protein>
<feature type="domain" description="Sulfatase N-terminal" evidence="3">
    <location>
        <begin position="5"/>
        <end position="373"/>
    </location>
</feature>
<dbReference type="AlphaFoldDB" id="A0A132BQC2"/>
<keyword evidence="5" id="KW-1185">Reference proteome</keyword>
<dbReference type="SUPFAM" id="SSF53649">
    <property type="entry name" value="Alkaline phosphatase-like"/>
    <property type="match status" value="1"/>
</dbReference>
<dbReference type="GO" id="GO:0005737">
    <property type="term" value="C:cytoplasm"/>
    <property type="evidence" value="ECO:0007669"/>
    <property type="project" value="TreeGrafter"/>
</dbReference>
<evidence type="ECO:0000313" key="5">
    <source>
        <dbReference type="Proteomes" id="UP000068382"/>
    </source>
</evidence>
<keyword evidence="2 4" id="KW-0378">Hydrolase</keyword>
<dbReference type="PATRIC" id="fig|1768241.3.peg.4606"/>
<dbReference type="GO" id="GO:0004065">
    <property type="term" value="F:arylsulfatase activity"/>
    <property type="evidence" value="ECO:0007669"/>
    <property type="project" value="UniProtKB-EC"/>
</dbReference>
<evidence type="ECO:0000259" key="3">
    <source>
        <dbReference type="Pfam" id="PF00884"/>
    </source>
</evidence>
<dbReference type="OrthoDB" id="9795675at2"/>
<sequence length="511" mass="56649">MPRPRNILFVIFDQLRADCVSGALAASVDLPNIRQFRQDSVSFDRHVSVVNPCGPSRTSILTGQYAMNHRSVRNGTPLRHDTPNLARELRKGGRTPLLFGYTDTTQDPRQFPPGDPAMHSYEQPMDGFSEALEMRFEESFPWRAHLKSKGYSFASYADLYRPLAPQGRTAGPRDPALYRAEDSDTAFLTDRVLAHLPGLEDQGWCAHVTYIRPHPPLVAPAPYNTMYDPAQLPLPVAHSAPSDEAAIHPFCGPAMAATKAGDMVVGQPGLHPDTKTIQQLRAVYLGLATEVDHHFGRLIGYLKQSGQYEDTLVVMTADHGEMLGDHHMWGKQSFYDAAYHTPLSIRLPGNQSQAGVVRHERTESVDLMPTILEFCEQTVPNAVDGRSLMPLLHGTCPADWRRYSFSELDYGDPITPTAWQTALGSGASDSNLAILRDDRFTLVVFAADLPPVLFDHHGAGEMVNVAAAAEHAEDLSRMMQAMLRHRMRNMNHLLSLDAITPEGAKQARRFA</sequence>
<comment type="caution">
    <text evidence="4">The sequence shown here is derived from an EMBL/GenBank/DDBJ whole genome shotgun (WGS) entry which is preliminary data.</text>
</comment>
<evidence type="ECO:0000313" key="4">
    <source>
        <dbReference type="EMBL" id="KUP90544.1"/>
    </source>
</evidence>
<dbReference type="Gene3D" id="6.10.250.3360">
    <property type="match status" value="1"/>
</dbReference>
<dbReference type="EMBL" id="LPUY01000138">
    <property type="protein sequence ID" value="KUP90544.1"/>
    <property type="molecule type" value="Genomic_DNA"/>
</dbReference>
<keyword evidence="1" id="KW-0479">Metal-binding</keyword>
<dbReference type="InterPro" id="IPR000917">
    <property type="entry name" value="Sulfatase_N"/>
</dbReference>
<evidence type="ECO:0000256" key="1">
    <source>
        <dbReference type="ARBA" id="ARBA00022723"/>
    </source>
</evidence>
<dbReference type="PANTHER" id="PTHR45953">
    <property type="entry name" value="IDURONATE 2-SULFATASE"/>
    <property type="match status" value="1"/>
</dbReference>
<organism evidence="4 5">
    <name type="scientific">Tritonibacter horizontis</name>
    <dbReference type="NCBI Taxonomy" id="1768241"/>
    <lineage>
        <taxon>Bacteria</taxon>
        <taxon>Pseudomonadati</taxon>
        <taxon>Pseudomonadota</taxon>
        <taxon>Alphaproteobacteria</taxon>
        <taxon>Rhodobacterales</taxon>
        <taxon>Paracoccaceae</taxon>
        <taxon>Tritonibacter</taxon>
    </lineage>
</organism>
<gene>
    <name evidence="4" type="ORF">TRIHO_44090</name>
</gene>
<dbReference type="Proteomes" id="UP000068382">
    <property type="component" value="Unassembled WGS sequence"/>
</dbReference>